<organism evidence="1 2">
    <name type="scientific">Vitis vinifera</name>
    <name type="common">Grape</name>
    <dbReference type="NCBI Taxonomy" id="29760"/>
    <lineage>
        <taxon>Eukaryota</taxon>
        <taxon>Viridiplantae</taxon>
        <taxon>Streptophyta</taxon>
        <taxon>Embryophyta</taxon>
        <taxon>Tracheophyta</taxon>
        <taxon>Spermatophyta</taxon>
        <taxon>Magnoliopsida</taxon>
        <taxon>eudicotyledons</taxon>
        <taxon>Gunneridae</taxon>
        <taxon>Pentapetalae</taxon>
        <taxon>rosids</taxon>
        <taxon>Vitales</taxon>
        <taxon>Vitaceae</taxon>
        <taxon>Viteae</taxon>
        <taxon>Vitis</taxon>
    </lineage>
</organism>
<sequence>MARYLTMVKDHLKKPGERVIRQIPMKKNLKADTLARIVGTLLVRKAIMPPIYLQATPSITPEPVCSANEVDPDWMHNIVNNSRRENYQKTGSMGIDSAYRQHASL</sequence>
<protein>
    <submittedName>
        <fullName evidence="1">Uncharacterized protein</fullName>
    </submittedName>
</protein>
<reference evidence="1 2" key="1">
    <citation type="journal article" date="2023" name="Hortic Res">
        <title>The complete reference genome for grapevine (Vitis vinifera L.) genetics and breeding.</title>
        <authorList>
            <person name="Shi X."/>
            <person name="Cao S."/>
            <person name="Wang X."/>
            <person name="Huang S."/>
            <person name="Wang Y."/>
            <person name="Liu Z."/>
            <person name="Liu W."/>
            <person name="Leng X."/>
            <person name="Peng Y."/>
            <person name="Wang N."/>
            <person name="Wang Y."/>
            <person name="Ma Z."/>
            <person name="Xu X."/>
            <person name="Zhang F."/>
            <person name="Xue H."/>
            <person name="Zhong H."/>
            <person name="Wang Y."/>
            <person name="Zhang K."/>
            <person name="Velt A."/>
            <person name="Avia K."/>
            <person name="Holtgrawe D."/>
            <person name="Grimplet J."/>
            <person name="Matus J.T."/>
            <person name="Ware D."/>
            <person name="Wu X."/>
            <person name="Wang H."/>
            <person name="Liu C."/>
            <person name="Fang Y."/>
            <person name="Rustenholz C."/>
            <person name="Cheng Z."/>
            <person name="Xiao H."/>
            <person name="Zhou Y."/>
        </authorList>
    </citation>
    <scope>NUCLEOTIDE SEQUENCE [LARGE SCALE GENOMIC DNA]</scope>
    <source>
        <strain evidence="2">cv. Pinot noir / PN40024</strain>
        <tissue evidence="1">Leaf</tissue>
    </source>
</reference>
<dbReference type="EMBL" id="CP126663">
    <property type="protein sequence ID" value="WKA07577.1"/>
    <property type="molecule type" value="Genomic_DNA"/>
</dbReference>
<name>A0ABY9DKN9_VITVI</name>
<dbReference type="Proteomes" id="UP001227230">
    <property type="component" value="Chromosome 16"/>
</dbReference>
<proteinExistence type="predicted"/>
<accession>A0ABY9DKN9</accession>
<keyword evidence="2" id="KW-1185">Reference proteome</keyword>
<evidence type="ECO:0000313" key="2">
    <source>
        <dbReference type="Proteomes" id="UP001227230"/>
    </source>
</evidence>
<gene>
    <name evidence="1" type="ORF">VitviT2T_025383</name>
</gene>
<evidence type="ECO:0000313" key="1">
    <source>
        <dbReference type="EMBL" id="WKA07577.1"/>
    </source>
</evidence>